<geneLocation type="plasmid" evidence="2">
    <name>ppla133_1</name>
</geneLocation>
<keyword evidence="2" id="KW-1185">Reference proteome</keyword>
<organism evidence="1 2">
    <name type="scientific">Engelhardtia mirabilis</name>
    <dbReference type="NCBI Taxonomy" id="2528011"/>
    <lineage>
        <taxon>Bacteria</taxon>
        <taxon>Pseudomonadati</taxon>
        <taxon>Planctomycetota</taxon>
        <taxon>Planctomycetia</taxon>
        <taxon>Planctomycetia incertae sedis</taxon>
        <taxon>Engelhardtia</taxon>
    </lineage>
</organism>
<reference evidence="1 2" key="1">
    <citation type="submission" date="2019-02" db="EMBL/GenBank/DDBJ databases">
        <title>Deep-cultivation of Planctomycetes and their phenomic and genomic characterization uncovers novel biology.</title>
        <authorList>
            <person name="Wiegand S."/>
            <person name="Jogler M."/>
            <person name="Boedeker C."/>
            <person name="Pinto D."/>
            <person name="Vollmers J."/>
            <person name="Rivas-Marin E."/>
            <person name="Kohn T."/>
            <person name="Peeters S.H."/>
            <person name="Heuer A."/>
            <person name="Rast P."/>
            <person name="Oberbeckmann S."/>
            <person name="Bunk B."/>
            <person name="Jeske O."/>
            <person name="Meyerdierks A."/>
            <person name="Storesund J.E."/>
            <person name="Kallscheuer N."/>
            <person name="Luecker S."/>
            <person name="Lage O.M."/>
            <person name="Pohl T."/>
            <person name="Merkel B.J."/>
            <person name="Hornburger P."/>
            <person name="Mueller R.-W."/>
            <person name="Bruemmer F."/>
            <person name="Labrenz M."/>
            <person name="Spormann A.M."/>
            <person name="Op den Camp H."/>
            <person name="Overmann J."/>
            <person name="Amann R."/>
            <person name="Jetten M.S.M."/>
            <person name="Mascher T."/>
            <person name="Medema M.H."/>
            <person name="Devos D.P."/>
            <person name="Kaster A.-K."/>
            <person name="Ovreas L."/>
            <person name="Rohde M."/>
            <person name="Galperin M.Y."/>
            <person name="Jogler C."/>
        </authorList>
    </citation>
    <scope>NUCLEOTIDE SEQUENCE [LARGE SCALE GENOMIC DNA]</scope>
    <source>
        <strain evidence="1 2">Pla133</strain>
        <plasmid evidence="2">ppla133_1</plasmid>
    </source>
</reference>
<accession>A0A518BT71</accession>
<dbReference type="KEGG" id="pbap:Pla133_52960"/>
<keyword evidence="1" id="KW-0614">Plasmid</keyword>
<evidence type="ECO:0000313" key="1">
    <source>
        <dbReference type="EMBL" id="QDU70172.1"/>
    </source>
</evidence>
<protein>
    <submittedName>
        <fullName evidence="1">Uncharacterized protein</fullName>
    </submittedName>
</protein>
<gene>
    <name evidence="1" type="ORF">Pla133_52960</name>
</gene>
<proteinExistence type="predicted"/>
<sequence length="444" mass="48739">MFGVGLFDGRHLAPLQCPISTTDLEKSSPVLRNVFLMINEARLTGSKALLDTVQELTETALHQRGGLQSREEVDRHAALGAARGECLSIRGRWMGDTQGTLGDGRGILHEGVDLIRGFVDWLEDGAQWRELPGGGITRIRAHAFLGNAMARLAYHTREHAELAAAFEQLEGQRGKIEELRSDQSVPGAMIAAWERDAGDVHVGTLHWSKASDELPYLDGSRPMQIDGAGIRHLTFASEEFARLYRWSGDPMMLAEWAASQSSLAMAQAQTARLLRSDLNFNPGQLAPTSEVLRRGFPHSGASTPTLSLEDKSVELALDAERTSYRVWRVYLGLLNQPVQVSFRWARTISNIAHALSYVVMLDGPEKRCAAAALSEVAFRSILDIAVTTGRPRVVGTAFDKMWYGGLLDTGSLGGGGVHYNDDHQDRYVVNERGFIDLLNVIDPA</sequence>
<name>A0A518BT71_9BACT</name>
<dbReference type="EMBL" id="CP036288">
    <property type="protein sequence ID" value="QDU70172.1"/>
    <property type="molecule type" value="Genomic_DNA"/>
</dbReference>
<dbReference type="AlphaFoldDB" id="A0A518BT71"/>
<dbReference type="Proteomes" id="UP000316921">
    <property type="component" value="Plasmid pPla133_1"/>
</dbReference>
<evidence type="ECO:0000313" key="2">
    <source>
        <dbReference type="Proteomes" id="UP000316921"/>
    </source>
</evidence>